<gene>
    <name evidence="15" type="ORF">CE91St30_30750</name>
</gene>
<evidence type="ECO:0000256" key="13">
    <source>
        <dbReference type="RuleBase" id="RU365022"/>
    </source>
</evidence>
<evidence type="ECO:0000256" key="3">
    <source>
        <dbReference type="ARBA" id="ARBA00012768"/>
    </source>
</evidence>
<dbReference type="InterPro" id="IPR013343">
    <property type="entry name" value="CRISPR-assoc_prot_Cas4"/>
</dbReference>
<keyword evidence="12 13" id="KW-0464">Manganese</keyword>
<comment type="cofactor">
    <cofactor evidence="1">
        <name>[4Fe-4S] cluster</name>
        <dbReference type="ChEBI" id="CHEBI:49883"/>
    </cofactor>
</comment>
<dbReference type="Pfam" id="PF01930">
    <property type="entry name" value="Cas_Cas4"/>
    <property type="match status" value="1"/>
</dbReference>
<dbReference type="RefSeq" id="WP_244387166.1">
    <property type="nucleotide sequence ID" value="NZ_AP025564.1"/>
</dbReference>
<accession>A0ABN6MIB2</accession>
<organism evidence="15 16">
    <name type="scientific">Raoultibacter timonensis</name>
    <dbReference type="NCBI Taxonomy" id="1907662"/>
    <lineage>
        <taxon>Bacteria</taxon>
        <taxon>Bacillati</taxon>
        <taxon>Actinomycetota</taxon>
        <taxon>Coriobacteriia</taxon>
        <taxon>Eggerthellales</taxon>
        <taxon>Eggerthellaceae</taxon>
        <taxon>Raoultibacter</taxon>
    </lineage>
</organism>
<dbReference type="PANTHER" id="PTHR36531:SF6">
    <property type="entry name" value="DNA REPLICATION ATP-DEPENDENT HELICASE_NUCLEASE DNA2"/>
    <property type="match status" value="1"/>
</dbReference>
<comment type="cofactor">
    <cofactor evidence="13">
        <name>iron-sulfur cluster</name>
        <dbReference type="ChEBI" id="CHEBI:30408"/>
    </cofactor>
</comment>
<keyword evidence="10 13" id="KW-0411">Iron-sulfur</keyword>
<feature type="domain" description="DUF83" evidence="14">
    <location>
        <begin position="11"/>
        <end position="198"/>
    </location>
</feature>
<evidence type="ECO:0000259" key="14">
    <source>
        <dbReference type="Pfam" id="PF01930"/>
    </source>
</evidence>
<keyword evidence="11 13" id="KW-0051">Antiviral defense</keyword>
<evidence type="ECO:0000256" key="7">
    <source>
        <dbReference type="ARBA" id="ARBA00022801"/>
    </source>
</evidence>
<comment type="similarity">
    <text evidence="2 13">Belongs to the CRISPR-associated exonuclease Cas4 family.</text>
</comment>
<keyword evidence="7 13" id="KW-0378">Hydrolase</keyword>
<evidence type="ECO:0000313" key="15">
    <source>
        <dbReference type="EMBL" id="BDE97742.1"/>
    </source>
</evidence>
<dbReference type="EMBL" id="AP025564">
    <property type="protein sequence ID" value="BDE97742.1"/>
    <property type="molecule type" value="Genomic_DNA"/>
</dbReference>
<keyword evidence="5 13" id="KW-0540">Nuclease</keyword>
<name>A0ABN6MIB2_9ACTN</name>
<keyword evidence="16" id="KW-1185">Reference proteome</keyword>
<evidence type="ECO:0000256" key="8">
    <source>
        <dbReference type="ARBA" id="ARBA00022839"/>
    </source>
</evidence>
<keyword evidence="6 13" id="KW-0479">Metal-binding</keyword>
<proteinExistence type="inferred from homology"/>
<dbReference type="PANTHER" id="PTHR36531">
    <property type="entry name" value="CRISPR-ASSOCIATED EXONUCLEASE CAS4"/>
    <property type="match status" value="1"/>
</dbReference>
<evidence type="ECO:0000313" key="16">
    <source>
        <dbReference type="Proteomes" id="UP001320544"/>
    </source>
</evidence>
<evidence type="ECO:0000256" key="2">
    <source>
        <dbReference type="ARBA" id="ARBA00009189"/>
    </source>
</evidence>
<dbReference type="Proteomes" id="UP001320544">
    <property type="component" value="Chromosome"/>
</dbReference>
<comment type="cofactor">
    <cofactor evidence="13">
        <name>Mg(2+)</name>
        <dbReference type="ChEBI" id="CHEBI:18420"/>
    </cofactor>
    <cofactor evidence="13">
        <name>Mn(2+)</name>
        <dbReference type="ChEBI" id="CHEBI:29035"/>
    </cofactor>
    <text evidence="13">Mg(2+) or Mn(2+) required for ssDNA cleavage activity.</text>
</comment>
<evidence type="ECO:0000256" key="1">
    <source>
        <dbReference type="ARBA" id="ARBA00001966"/>
    </source>
</evidence>
<keyword evidence="9 13" id="KW-0408">Iron</keyword>
<reference evidence="15 16" key="1">
    <citation type="submission" date="2022-01" db="EMBL/GenBank/DDBJ databases">
        <title>Novel bile acid biosynthetic pathways are enriched in the microbiome of centenarians.</title>
        <authorList>
            <person name="Sato Y."/>
            <person name="Atarashi K."/>
            <person name="Plichta R.D."/>
            <person name="Arai Y."/>
            <person name="Sasajima S."/>
            <person name="Kearney M.S."/>
            <person name="Suda W."/>
            <person name="Takeshita K."/>
            <person name="Sasaki T."/>
            <person name="Okamoto S."/>
            <person name="Skelly N.A."/>
            <person name="Okamura Y."/>
            <person name="Vlamakis H."/>
            <person name="Li Y."/>
            <person name="Tanoue T."/>
            <person name="Takei H."/>
            <person name="Nittono H."/>
            <person name="Narushima S."/>
            <person name="Irie J."/>
            <person name="Itoh H."/>
            <person name="Moriya K."/>
            <person name="Sugiura Y."/>
            <person name="Suematsu M."/>
            <person name="Moritoki N."/>
            <person name="Shibata S."/>
            <person name="Littman R.D."/>
            <person name="Fischbach A.M."/>
            <person name="Uwamino Y."/>
            <person name="Inoue T."/>
            <person name="Honda A."/>
            <person name="Hattori M."/>
            <person name="Murai T."/>
            <person name="Xavier J.R."/>
            <person name="Hirose N."/>
            <person name="Honda K."/>
        </authorList>
    </citation>
    <scope>NUCLEOTIDE SEQUENCE [LARGE SCALE GENOMIC DNA]</scope>
    <source>
        <strain evidence="15 16">CE91-St30</strain>
    </source>
</reference>
<evidence type="ECO:0000256" key="11">
    <source>
        <dbReference type="ARBA" id="ARBA00023118"/>
    </source>
</evidence>
<evidence type="ECO:0000256" key="9">
    <source>
        <dbReference type="ARBA" id="ARBA00023004"/>
    </source>
</evidence>
<sequence length="220" mass="24994">MDSEDEFLALSGIQHFAFCKRQWALIHIEQTWQENLLTVQGDLMHDRAHDESLRERRGDTLIIRGLAVRSASLGLMGKCDIVEFHQDEKGHSLYREDGLWRDVPVEYKRGRSKASDADRMQLCAQAMCLEEMFGSDIPVGYLFYGETRSREMVELGASLRDRVQEAAAEMHRLYARRHTPNVKRHPACRSCSLVDLCLPGKIGQASAVAYIAARLGEESL</sequence>
<comment type="function">
    <text evidence="13">CRISPR (clustered regularly interspaced short palindromic repeat) is an adaptive immune system that provides protection against mobile genetic elements (viruses, transposable elements and conjugative plasmids). CRISPR clusters contain sequences complementary to antecedent mobile elements and target invading nucleic acids. CRISPR clusters are transcribed and processed into CRISPR RNA (crRNA).</text>
</comment>
<dbReference type="InterPro" id="IPR051827">
    <property type="entry name" value="Cas4_exonuclease"/>
</dbReference>
<keyword evidence="8 13" id="KW-0269">Exonuclease</keyword>
<evidence type="ECO:0000256" key="6">
    <source>
        <dbReference type="ARBA" id="ARBA00022723"/>
    </source>
</evidence>
<evidence type="ECO:0000256" key="5">
    <source>
        <dbReference type="ARBA" id="ARBA00022722"/>
    </source>
</evidence>
<dbReference type="InterPro" id="IPR022765">
    <property type="entry name" value="Dna2/Cas4_DUF83"/>
</dbReference>
<dbReference type="NCBIfam" id="TIGR00372">
    <property type="entry name" value="cas4"/>
    <property type="match status" value="1"/>
</dbReference>
<dbReference type="Gene3D" id="3.90.320.10">
    <property type="match status" value="1"/>
</dbReference>
<evidence type="ECO:0000256" key="4">
    <source>
        <dbReference type="ARBA" id="ARBA00020049"/>
    </source>
</evidence>
<dbReference type="InterPro" id="IPR011604">
    <property type="entry name" value="PDDEXK-like_dom_sf"/>
</dbReference>
<dbReference type="EC" id="3.1.12.1" evidence="3 13"/>
<evidence type="ECO:0000256" key="12">
    <source>
        <dbReference type="ARBA" id="ARBA00023211"/>
    </source>
</evidence>
<evidence type="ECO:0000256" key="10">
    <source>
        <dbReference type="ARBA" id="ARBA00023014"/>
    </source>
</evidence>
<protein>
    <recommendedName>
        <fullName evidence="4 13">CRISPR-associated exonuclease Cas4</fullName>
        <ecNumber evidence="3 13">3.1.12.1</ecNumber>
    </recommendedName>
</protein>